<dbReference type="Pfam" id="PF03886">
    <property type="entry name" value="ABC_trans_aux"/>
    <property type="match status" value="1"/>
</dbReference>
<dbReference type="RefSeq" id="WP_090811783.1">
    <property type="nucleotide sequence ID" value="NZ_FNKX01000003.1"/>
</dbReference>
<dbReference type="STRING" id="157910.SAMN05445850_7380"/>
<evidence type="ECO:0000259" key="2">
    <source>
        <dbReference type="Pfam" id="PF03886"/>
    </source>
</evidence>
<sequence>MKLIQSRARRAIARIATVMGLAALSACASPPARFYTLGTDSEPTRANVTVSPAFRIDMRPVKVPVSVARSQFVVHVDAARVRILENERWASPLADEIRNALLAAATRQAGGPDTDQSGHAEDARTYQVSVDVQRFESWPGSHALLDVTWSVRKSNDSRTLTCRSIVSQPVSAGYDALVNGHRVAVRRIGTQIGEVVREFSAAPFESAVAPARIPASTRSSALLCPALAG</sequence>
<feature type="chain" id="PRO_5011473158" description="ABC-type transport auxiliary lipoprotein component domain-containing protein" evidence="1">
    <location>
        <begin position="29"/>
        <end position="229"/>
    </location>
</feature>
<dbReference type="SUPFAM" id="SSF159594">
    <property type="entry name" value="XCC0632-like"/>
    <property type="match status" value="1"/>
</dbReference>
<proteinExistence type="predicted"/>
<organism evidence="3 4">
    <name type="scientific">Paraburkholderia tuberum</name>
    <dbReference type="NCBI Taxonomy" id="157910"/>
    <lineage>
        <taxon>Bacteria</taxon>
        <taxon>Pseudomonadati</taxon>
        <taxon>Pseudomonadota</taxon>
        <taxon>Betaproteobacteria</taxon>
        <taxon>Burkholderiales</taxon>
        <taxon>Burkholderiaceae</taxon>
        <taxon>Paraburkholderia</taxon>
    </lineage>
</organism>
<dbReference type="Proteomes" id="UP000199365">
    <property type="component" value="Unassembled WGS sequence"/>
</dbReference>
<keyword evidence="1" id="KW-0732">Signal</keyword>
<accession>A0A1H1KDZ1</accession>
<feature type="signal peptide" evidence="1">
    <location>
        <begin position="1"/>
        <end position="28"/>
    </location>
</feature>
<dbReference type="PROSITE" id="PS51257">
    <property type="entry name" value="PROKAR_LIPOPROTEIN"/>
    <property type="match status" value="1"/>
</dbReference>
<keyword evidence="4" id="KW-1185">Reference proteome</keyword>
<evidence type="ECO:0000256" key="1">
    <source>
        <dbReference type="SAM" id="SignalP"/>
    </source>
</evidence>
<name>A0A1H1KDZ1_9BURK</name>
<dbReference type="Gene3D" id="3.40.50.10610">
    <property type="entry name" value="ABC-type transport auxiliary lipoprotein component"/>
    <property type="match status" value="1"/>
</dbReference>
<protein>
    <recommendedName>
        <fullName evidence="2">ABC-type transport auxiliary lipoprotein component domain-containing protein</fullName>
    </recommendedName>
</protein>
<dbReference type="EMBL" id="FNKX01000003">
    <property type="protein sequence ID" value="SDR60551.1"/>
    <property type="molecule type" value="Genomic_DNA"/>
</dbReference>
<dbReference type="InterPro" id="IPR005586">
    <property type="entry name" value="ABC_trans_aux"/>
</dbReference>
<evidence type="ECO:0000313" key="3">
    <source>
        <dbReference type="EMBL" id="SDR60551.1"/>
    </source>
</evidence>
<reference evidence="4" key="1">
    <citation type="submission" date="2016-10" db="EMBL/GenBank/DDBJ databases">
        <authorList>
            <person name="Varghese N."/>
            <person name="Submissions S."/>
        </authorList>
    </citation>
    <scope>NUCLEOTIDE SEQUENCE [LARGE SCALE GENOMIC DNA]</scope>
    <source>
        <strain evidence="4">DUS833</strain>
    </source>
</reference>
<feature type="domain" description="ABC-type transport auxiliary lipoprotein component" evidence="2">
    <location>
        <begin position="35"/>
        <end position="192"/>
    </location>
</feature>
<dbReference type="AlphaFoldDB" id="A0A1H1KDZ1"/>
<evidence type="ECO:0000313" key="4">
    <source>
        <dbReference type="Proteomes" id="UP000199365"/>
    </source>
</evidence>
<gene>
    <name evidence="3" type="ORF">SAMN05445850_7380</name>
</gene>